<keyword evidence="2" id="KW-0378">Hydrolase</keyword>
<organism evidence="6 7">
    <name type="scientific">Candidatus Blautia merdavium</name>
    <dbReference type="NCBI Taxonomy" id="2838494"/>
    <lineage>
        <taxon>Bacteria</taxon>
        <taxon>Bacillati</taxon>
        <taxon>Bacillota</taxon>
        <taxon>Clostridia</taxon>
        <taxon>Lachnospirales</taxon>
        <taxon>Lachnospiraceae</taxon>
        <taxon>Blautia</taxon>
    </lineage>
</organism>
<dbReference type="InterPro" id="IPR036397">
    <property type="entry name" value="RNaseH_sf"/>
</dbReference>
<keyword evidence="3 6" id="KW-0269">Exonuclease</keyword>
<protein>
    <submittedName>
        <fullName evidence="6">Exonuclease domain-containing protein</fullName>
    </submittedName>
</protein>
<dbReference type="SUPFAM" id="SSF53098">
    <property type="entry name" value="Ribonuclease H-like"/>
    <property type="match status" value="1"/>
</dbReference>
<accession>A0A9D2PMR9</accession>
<name>A0A9D2PMR9_9FIRM</name>
<reference evidence="6" key="2">
    <citation type="submission" date="2021-04" db="EMBL/GenBank/DDBJ databases">
        <authorList>
            <person name="Gilroy R."/>
        </authorList>
    </citation>
    <scope>NUCLEOTIDE SEQUENCE</scope>
    <source>
        <strain evidence="6">ChiBcec2-3848</strain>
    </source>
</reference>
<evidence type="ECO:0000256" key="1">
    <source>
        <dbReference type="ARBA" id="ARBA00022722"/>
    </source>
</evidence>
<evidence type="ECO:0000256" key="3">
    <source>
        <dbReference type="ARBA" id="ARBA00022839"/>
    </source>
</evidence>
<dbReference type="PANTHER" id="PTHR23044">
    <property type="entry name" value="3'-5' EXONUCLEASE ERI1-RELATED"/>
    <property type="match status" value="1"/>
</dbReference>
<feature type="compositionally biased region" description="Basic residues" evidence="4">
    <location>
        <begin position="304"/>
        <end position="313"/>
    </location>
</feature>
<dbReference type="AlphaFoldDB" id="A0A9D2PMR9"/>
<dbReference type="Gene3D" id="3.30.420.10">
    <property type="entry name" value="Ribonuclease H-like superfamily/Ribonuclease H"/>
    <property type="match status" value="1"/>
</dbReference>
<dbReference type="Proteomes" id="UP000823886">
    <property type="component" value="Unassembled WGS sequence"/>
</dbReference>
<dbReference type="Pfam" id="PF00929">
    <property type="entry name" value="RNase_T"/>
    <property type="match status" value="1"/>
</dbReference>
<dbReference type="InterPro" id="IPR047201">
    <property type="entry name" value="ERI-1_3'hExo-like"/>
</dbReference>
<dbReference type="SMART" id="SM00479">
    <property type="entry name" value="EXOIII"/>
    <property type="match status" value="1"/>
</dbReference>
<evidence type="ECO:0000256" key="2">
    <source>
        <dbReference type="ARBA" id="ARBA00022801"/>
    </source>
</evidence>
<dbReference type="GO" id="GO:0000175">
    <property type="term" value="F:3'-5'-RNA exonuclease activity"/>
    <property type="evidence" value="ECO:0007669"/>
    <property type="project" value="InterPro"/>
</dbReference>
<feature type="domain" description="Exonuclease" evidence="5">
    <location>
        <begin position="2"/>
        <end position="184"/>
    </location>
</feature>
<keyword evidence="1" id="KW-0540">Nuclease</keyword>
<dbReference type="InterPro" id="IPR051274">
    <property type="entry name" value="3-5_Exoribonuclease"/>
</dbReference>
<evidence type="ECO:0000259" key="5">
    <source>
        <dbReference type="SMART" id="SM00479"/>
    </source>
</evidence>
<proteinExistence type="predicted"/>
<dbReference type="GO" id="GO:0003676">
    <property type="term" value="F:nucleic acid binding"/>
    <property type="evidence" value="ECO:0007669"/>
    <property type="project" value="InterPro"/>
</dbReference>
<sequence>MNYIVFDLEWNQCPYGKGRENRRLPFEIIEIGAVKLNEDRKAIDSFHQLIKPAVYHKLHFRTKEILGIDTKMLENGIPFSKAVKKFLKWCGPNPKFCTWGSTDLVELQRNMKYYGMLNLLKGPVFYYDIQKLFGLVYEQERSARSLEYAIEFLHMKKEGEFHRALNDAVYTAEIFAAMPSETAQKNYSIDCYQNPRSRKEEISAVFETYSKFISREFPSKEDAMQDREVTATRCFLCGRTARKKIRWFSVNPKAHLCLAWCPEHGYFKGKARLKKTDEGKYYVVKTLKKIDKAEADSIREKRDALRKKRRQKRHQTDENT</sequence>
<dbReference type="CDD" id="cd06133">
    <property type="entry name" value="ERI-1_3'hExo_like"/>
    <property type="match status" value="1"/>
</dbReference>
<reference evidence="6" key="1">
    <citation type="journal article" date="2021" name="PeerJ">
        <title>Extensive microbial diversity within the chicken gut microbiome revealed by metagenomics and culture.</title>
        <authorList>
            <person name="Gilroy R."/>
            <person name="Ravi A."/>
            <person name="Getino M."/>
            <person name="Pursley I."/>
            <person name="Horton D.L."/>
            <person name="Alikhan N.F."/>
            <person name="Baker D."/>
            <person name="Gharbi K."/>
            <person name="Hall N."/>
            <person name="Watson M."/>
            <person name="Adriaenssens E.M."/>
            <person name="Foster-Nyarko E."/>
            <person name="Jarju S."/>
            <person name="Secka A."/>
            <person name="Antonio M."/>
            <person name="Oren A."/>
            <person name="Chaudhuri R.R."/>
            <person name="La Ragione R."/>
            <person name="Hildebrand F."/>
            <person name="Pallen M.J."/>
        </authorList>
    </citation>
    <scope>NUCLEOTIDE SEQUENCE</scope>
    <source>
        <strain evidence="6">ChiBcec2-3848</strain>
    </source>
</reference>
<dbReference type="EMBL" id="DWVZ01000137">
    <property type="protein sequence ID" value="HJC63933.1"/>
    <property type="molecule type" value="Genomic_DNA"/>
</dbReference>
<gene>
    <name evidence="6" type="ORF">H9753_10015</name>
</gene>
<dbReference type="InterPro" id="IPR012337">
    <property type="entry name" value="RNaseH-like_sf"/>
</dbReference>
<evidence type="ECO:0000313" key="7">
    <source>
        <dbReference type="Proteomes" id="UP000823886"/>
    </source>
</evidence>
<comment type="caution">
    <text evidence="6">The sequence shown here is derived from an EMBL/GenBank/DDBJ whole genome shotgun (WGS) entry which is preliminary data.</text>
</comment>
<evidence type="ECO:0000313" key="6">
    <source>
        <dbReference type="EMBL" id="HJC63933.1"/>
    </source>
</evidence>
<feature type="region of interest" description="Disordered" evidence="4">
    <location>
        <begin position="298"/>
        <end position="320"/>
    </location>
</feature>
<dbReference type="PANTHER" id="PTHR23044:SF61">
    <property type="entry name" value="3'-5' EXORIBONUCLEASE 1-RELATED"/>
    <property type="match status" value="1"/>
</dbReference>
<evidence type="ECO:0000256" key="4">
    <source>
        <dbReference type="SAM" id="MobiDB-lite"/>
    </source>
</evidence>
<dbReference type="InterPro" id="IPR013520">
    <property type="entry name" value="Ribonucl_H"/>
</dbReference>